<gene>
    <name evidence="2" type="ORF">GWI33_008673</name>
</gene>
<evidence type="ECO:0000256" key="1">
    <source>
        <dbReference type="SAM" id="SignalP"/>
    </source>
</evidence>
<dbReference type="AlphaFoldDB" id="A0A834MDY6"/>
<evidence type="ECO:0000313" key="2">
    <source>
        <dbReference type="EMBL" id="KAF7278176.1"/>
    </source>
</evidence>
<proteinExistence type="predicted"/>
<name>A0A834MDY6_RHYFE</name>
<dbReference type="Proteomes" id="UP000625711">
    <property type="component" value="Unassembled WGS sequence"/>
</dbReference>
<evidence type="ECO:0000313" key="3">
    <source>
        <dbReference type="Proteomes" id="UP000625711"/>
    </source>
</evidence>
<feature type="chain" id="PRO_5032937059" evidence="1">
    <location>
        <begin position="20"/>
        <end position="89"/>
    </location>
</feature>
<keyword evidence="1" id="KW-0732">Signal</keyword>
<sequence length="89" mass="9121">MRFSRVGFLIFILISSALAAPQFPKLGILAAARAEAASLIGGSSSGTTAVAQSNSLINVGDINLGGLGNLNKNNFEQTGIINQQDSLMG</sequence>
<reference evidence="2" key="1">
    <citation type="submission" date="2020-08" db="EMBL/GenBank/DDBJ databases">
        <title>Genome sequencing and assembly of the red palm weevil Rhynchophorus ferrugineus.</title>
        <authorList>
            <person name="Dias G.B."/>
            <person name="Bergman C.M."/>
            <person name="Manee M."/>
        </authorList>
    </citation>
    <scope>NUCLEOTIDE SEQUENCE</scope>
    <source>
        <strain evidence="2">AA-2017</strain>
        <tissue evidence="2">Whole larva</tissue>
    </source>
</reference>
<organism evidence="2 3">
    <name type="scientific">Rhynchophorus ferrugineus</name>
    <name type="common">Red palm weevil</name>
    <name type="synonym">Curculio ferrugineus</name>
    <dbReference type="NCBI Taxonomy" id="354439"/>
    <lineage>
        <taxon>Eukaryota</taxon>
        <taxon>Metazoa</taxon>
        <taxon>Ecdysozoa</taxon>
        <taxon>Arthropoda</taxon>
        <taxon>Hexapoda</taxon>
        <taxon>Insecta</taxon>
        <taxon>Pterygota</taxon>
        <taxon>Neoptera</taxon>
        <taxon>Endopterygota</taxon>
        <taxon>Coleoptera</taxon>
        <taxon>Polyphaga</taxon>
        <taxon>Cucujiformia</taxon>
        <taxon>Curculionidae</taxon>
        <taxon>Dryophthorinae</taxon>
        <taxon>Rhynchophorus</taxon>
    </lineage>
</organism>
<protein>
    <submittedName>
        <fullName evidence="2">Uncharacterized protein</fullName>
    </submittedName>
</protein>
<accession>A0A834MDY6</accession>
<dbReference type="EMBL" id="JAACXV010000405">
    <property type="protein sequence ID" value="KAF7278176.1"/>
    <property type="molecule type" value="Genomic_DNA"/>
</dbReference>
<comment type="caution">
    <text evidence="2">The sequence shown here is derived from an EMBL/GenBank/DDBJ whole genome shotgun (WGS) entry which is preliminary data.</text>
</comment>
<feature type="signal peptide" evidence="1">
    <location>
        <begin position="1"/>
        <end position="19"/>
    </location>
</feature>
<keyword evidence="3" id="KW-1185">Reference proteome</keyword>